<dbReference type="InterPro" id="IPR016187">
    <property type="entry name" value="CTDL_fold"/>
</dbReference>
<feature type="region of interest" description="Disordered" evidence="16">
    <location>
        <begin position="164"/>
        <end position="185"/>
    </location>
</feature>
<evidence type="ECO:0000256" key="13">
    <source>
        <dbReference type="ARBA" id="ARBA00078806"/>
    </source>
</evidence>
<sequence length="321" mass="35205">MARCSTMGRSTTIALFLSPLLFLVQGLLQAEDLITEPCRIMGITLIGKGKGPEFNFTEARDACSRLGLQLASKAQVKTALDSGFETCSFGWVSDKYVVVSRILPNPKCGQNNTGVVEWKLAPHHKQYAHCYNSSDTWINSCKPDTVVTKDTVTPLTVSATTEFNVSDPADTATPPPAPTPKPARPRWSKKLICVTELYFETSTMEPSTVPEVIPTFEGQVAFKNEGVTFGGLPITLLVLALIFFIAAVVLAVCYVKRYMTSFPLTNKNQKENIEAKGGKAAKAEDKVSKEELKKNGKRAEEPKVTPKMTPKMTVKYMEAEV</sequence>
<evidence type="ECO:0000256" key="15">
    <source>
        <dbReference type="PROSITE-ProRule" id="PRU00323"/>
    </source>
</evidence>
<evidence type="ECO:0000256" key="5">
    <source>
        <dbReference type="ARBA" id="ARBA00022989"/>
    </source>
</evidence>
<dbReference type="PROSITE" id="PS50963">
    <property type="entry name" value="LINK_2"/>
    <property type="match status" value="1"/>
</dbReference>
<dbReference type="OrthoDB" id="8952307at2759"/>
<dbReference type="GO" id="GO:0005540">
    <property type="term" value="F:hyaluronic acid binding"/>
    <property type="evidence" value="ECO:0007669"/>
    <property type="project" value="Ensembl"/>
</dbReference>
<feature type="chain" id="PRO_5021487688" description="Lymphatic vessel endothelial hyaluronic acid receptor 1" evidence="18">
    <location>
        <begin position="31"/>
        <end position="321"/>
    </location>
</feature>
<keyword evidence="2" id="KW-0813">Transport</keyword>
<dbReference type="InterPro" id="IPR043210">
    <property type="entry name" value="CD44_antigen-like"/>
</dbReference>
<evidence type="ECO:0000256" key="18">
    <source>
        <dbReference type="SAM" id="SignalP"/>
    </source>
</evidence>
<feature type="domain" description="Link" evidence="19">
    <location>
        <begin position="42"/>
        <end position="132"/>
    </location>
</feature>
<protein>
    <recommendedName>
        <fullName evidence="12">Lymphatic vessel endothelial hyaluronic acid receptor 1</fullName>
    </recommendedName>
    <alternativeName>
        <fullName evidence="14">Cell surface retention sequence-binding protein 1</fullName>
    </alternativeName>
    <alternativeName>
        <fullName evidence="13">Extracellular link domain-containing protein 1</fullName>
    </alternativeName>
</protein>
<name>A0A4X2K0U5_VOMUR</name>
<dbReference type="InterPro" id="IPR000538">
    <property type="entry name" value="Link_dom"/>
</dbReference>
<keyword evidence="6 17" id="KW-0472">Membrane</keyword>
<dbReference type="Pfam" id="PF00193">
    <property type="entry name" value="Xlink"/>
    <property type="match status" value="1"/>
</dbReference>
<evidence type="ECO:0000256" key="17">
    <source>
        <dbReference type="SAM" id="Phobius"/>
    </source>
</evidence>
<evidence type="ECO:0000313" key="21">
    <source>
        <dbReference type="Proteomes" id="UP000314987"/>
    </source>
</evidence>
<comment type="caution">
    <text evidence="15">Lacks conserved residue(s) required for the propagation of feature annotation.</text>
</comment>
<feature type="disulfide bond" evidence="15">
    <location>
        <begin position="87"/>
        <end position="108"/>
    </location>
</feature>
<evidence type="ECO:0000256" key="12">
    <source>
        <dbReference type="ARBA" id="ARBA00074556"/>
    </source>
</evidence>
<dbReference type="FunFam" id="3.10.100.10:FF:000057">
    <property type="entry name" value="Lymphatic vessel endothelial hyaluronic acid receptor 1"/>
    <property type="match status" value="1"/>
</dbReference>
<keyword evidence="8" id="KW-0675">Receptor</keyword>
<organism evidence="20 21">
    <name type="scientific">Vombatus ursinus</name>
    <name type="common">Common wombat</name>
    <dbReference type="NCBI Taxonomy" id="29139"/>
    <lineage>
        <taxon>Eukaryota</taxon>
        <taxon>Metazoa</taxon>
        <taxon>Chordata</taxon>
        <taxon>Craniata</taxon>
        <taxon>Vertebrata</taxon>
        <taxon>Euteleostomi</taxon>
        <taxon>Mammalia</taxon>
        <taxon>Metatheria</taxon>
        <taxon>Diprotodontia</taxon>
        <taxon>Vombatidae</taxon>
        <taxon>Vombatus</taxon>
    </lineage>
</organism>
<comment type="subunit">
    <text evidence="11">Homodimer; disulfide-linked. Interacts with PDGFB and IGFBP3. Forms a transient ternary complex with PDGFB and PDGFRB in TGN.</text>
</comment>
<keyword evidence="9" id="KW-0325">Glycoprotein</keyword>
<evidence type="ECO:0000256" key="3">
    <source>
        <dbReference type="ARBA" id="ARBA00022692"/>
    </source>
</evidence>
<evidence type="ECO:0000256" key="11">
    <source>
        <dbReference type="ARBA" id="ARBA00063369"/>
    </source>
</evidence>
<evidence type="ECO:0000256" key="8">
    <source>
        <dbReference type="ARBA" id="ARBA00023170"/>
    </source>
</evidence>
<reference evidence="21" key="1">
    <citation type="submission" date="2018-12" db="EMBL/GenBank/DDBJ databases">
        <authorList>
            <person name="Yazar S."/>
        </authorList>
    </citation>
    <scope>NUCLEOTIDE SEQUENCE [LARGE SCALE GENOMIC DNA]</scope>
</reference>
<dbReference type="GeneID" id="114036245"/>
<dbReference type="GeneTree" id="ENSGT00530000063822"/>
<dbReference type="GO" id="GO:0005886">
    <property type="term" value="C:plasma membrane"/>
    <property type="evidence" value="ECO:0007669"/>
    <property type="project" value="Ensembl"/>
</dbReference>
<evidence type="ECO:0000256" key="4">
    <source>
        <dbReference type="ARBA" id="ARBA00022729"/>
    </source>
</evidence>
<feature type="transmembrane region" description="Helical" evidence="17">
    <location>
        <begin position="232"/>
        <end position="255"/>
    </location>
</feature>
<evidence type="ECO:0000256" key="9">
    <source>
        <dbReference type="ARBA" id="ARBA00023180"/>
    </source>
</evidence>
<keyword evidence="3 17" id="KW-0812">Transmembrane</keyword>
<comment type="subcellular location">
    <subcellularLocation>
        <location evidence="1">Membrane</location>
        <topology evidence="1">Single-pass membrane protein</topology>
    </subcellularLocation>
</comment>
<dbReference type="GO" id="GO:0004888">
    <property type="term" value="F:transmembrane signaling receptor activity"/>
    <property type="evidence" value="ECO:0007669"/>
    <property type="project" value="TreeGrafter"/>
</dbReference>
<keyword evidence="7 15" id="KW-1015">Disulfide bond</keyword>
<dbReference type="OMA" id="ILPNPKC"/>
<dbReference type="SUPFAM" id="SSF56436">
    <property type="entry name" value="C-type lectin-like"/>
    <property type="match status" value="1"/>
</dbReference>
<keyword evidence="4 18" id="KW-0732">Signal</keyword>
<dbReference type="STRING" id="29139.ENSVURP00010005589"/>
<evidence type="ECO:0000313" key="20">
    <source>
        <dbReference type="Ensembl" id="ENSVURP00010005589.1"/>
    </source>
</evidence>
<reference evidence="20" key="2">
    <citation type="submission" date="2025-08" db="UniProtKB">
        <authorList>
            <consortium name="Ensembl"/>
        </authorList>
    </citation>
    <scope>IDENTIFICATION</scope>
</reference>
<dbReference type="GO" id="GO:0007155">
    <property type="term" value="P:cell adhesion"/>
    <property type="evidence" value="ECO:0007669"/>
    <property type="project" value="InterPro"/>
</dbReference>
<dbReference type="InterPro" id="IPR016186">
    <property type="entry name" value="C-type_lectin-like/link_sf"/>
</dbReference>
<evidence type="ECO:0000256" key="2">
    <source>
        <dbReference type="ARBA" id="ARBA00022448"/>
    </source>
</evidence>
<dbReference type="PANTHER" id="PTHR10225">
    <property type="entry name" value="HYALURONAN RECEPTOR"/>
    <property type="match status" value="1"/>
</dbReference>
<evidence type="ECO:0000256" key="14">
    <source>
        <dbReference type="ARBA" id="ARBA00081249"/>
    </source>
</evidence>
<reference evidence="20" key="3">
    <citation type="submission" date="2025-09" db="UniProtKB">
        <authorList>
            <consortium name="Ensembl"/>
        </authorList>
    </citation>
    <scope>IDENTIFICATION</scope>
</reference>
<proteinExistence type="predicted"/>
<dbReference type="Gene3D" id="3.10.100.10">
    <property type="entry name" value="Mannose-Binding Protein A, subunit A"/>
    <property type="match status" value="1"/>
</dbReference>
<dbReference type="Proteomes" id="UP000314987">
    <property type="component" value="Unassembled WGS sequence"/>
</dbReference>
<evidence type="ECO:0000256" key="1">
    <source>
        <dbReference type="ARBA" id="ARBA00004167"/>
    </source>
</evidence>
<feature type="signal peptide" evidence="18">
    <location>
        <begin position="1"/>
        <end position="30"/>
    </location>
</feature>
<feature type="compositionally biased region" description="Pro residues" evidence="16">
    <location>
        <begin position="173"/>
        <end position="182"/>
    </location>
</feature>
<evidence type="ECO:0000256" key="10">
    <source>
        <dbReference type="ARBA" id="ARBA00057127"/>
    </source>
</evidence>
<feature type="region of interest" description="Disordered" evidence="16">
    <location>
        <begin position="275"/>
        <end position="307"/>
    </location>
</feature>
<dbReference type="SMART" id="SM00445">
    <property type="entry name" value="LINK"/>
    <property type="match status" value="1"/>
</dbReference>
<evidence type="ECO:0000256" key="16">
    <source>
        <dbReference type="SAM" id="MobiDB-lite"/>
    </source>
</evidence>
<dbReference type="GO" id="GO:0002693">
    <property type="term" value="P:positive regulation of cellular extravasation"/>
    <property type="evidence" value="ECO:0007669"/>
    <property type="project" value="Ensembl"/>
</dbReference>
<comment type="function">
    <text evidence="10">Ligand-specific transporter trafficking between intracellular organelles (TGN) and the plasma membrane. Plays a role in autocrine regulation of cell growth mediated by growth regulators containing cell surface retention sequence binding (CRS). May act as a hyaluronan (HA) transporter, either mediating its uptake for catabolism within lymphatic endothelial cells themselves, or its transport into the lumen of afferent lymphatic vessels for subsequent re-uptake and degradation in lymph nodes. Binds to pericelluar hyaluronan matrices deposited on the surface of leukocytes and facilitates cell adhesion and migration through lymphatic endothelium.</text>
</comment>
<evidence type="ECO:0000256" key="7">
    <source>
        <dbReference type="ARBA" id="ARBA00023157"/>
    </source>
</evidence>
<feature type="compositionally biased region" description="Basic and acidic residues" evidence="16">
    <location>
        <begin position="275"/>
        <end position="304"/>
    </location>
</feature>
<keyword evidence="21" id="KW-1185">Reference proteome</keyword>
<dbReference type="CTD" id="10894"/>
<dbReference type="AlphaFoldDB" id="A0A4X2K0U5"/>
<dbReference type="Ensembl" id="ENSVURT00010006329.1">
    <property type="protein sequence ID" value="ENSVURP00010005589.1"/>
    <property type="gene ID" value="ENSVURG00010004371.1"/>
</dbReference>
<gene>
    <name evidence="20" type="primary">LYVE1</name>
</gene>
<accession>A0A4X2K0U5</accession>
<evidence type="ECO:0000259" key="19">
    <source>
        <dbReference type="PROSITE" id="PS50963"/>
    </source>
</evidence>
<keyword evidence="5 17" id="KW-1133">Transmembrane helix</keyword>
<dbReference type="CDD" id="cd03516">
    <property type="entry name" value="Link_domain_CD44_like"/>
    <property type="match status" value="1"/>
</dbReference>
<dbReference type="PANTHER" id="PTHR10225:SF2">
    <property type="entry name" value="LYMPHATIC VESSEL ENDOTHELIAL HYALURONIC ACID RECEPTOR 1"/>
    <property type="match status" value="1"/>
</dbReference>
<evidence type="ECO:0000256" key="6">
    <source>
        <dbReference type="ARBA" id="ARBA00023136"/>
    </source>
</evidence>
<dbReference type="RefSeq" id="XP_027708499.1">
    <property type="nucleotide sequence ID" value="XM_027852698.1"/>
</dbReference>